<dbReference type="EMBL" id="UINC01092791">
    <property type="protein sequence ID" value="SVC46677.1"/>
    <property type="molecule type" value="Genomic_DNA"/>
</dbReference>
<reference evidence="6" key="1">
    <citation type="submission" date="2018-05" db="EMBL/GenBank/DDBJ databases">
        <authorList>
            <person name="Lanie J.A."/>
            <person name="Ng W.-L."/>
            <person name="Kazmierczak K.M."/>
            <person name="Andrzejewski T.M."/>
            <person name="Davidsen T.M."/>
            <person name="Wayne K.J."/>
            <person name="Tettelin H."/>
            <person name="Glass J.I."/>
            <person name="Rusch D."/>
            <person name="Podicherti R."/>
            <person name="Tsui H.-C.T."/>
            <person name="Winkler M.E."/>
        </authorList>
    </citation>
    <scope>NUCLEOTIDE SEQUENCE</scope>
</reference>
<dbReference type="NCBIfam" id="TIGR02273">
    <property type="entry name" value="16S_RimM"/>
    <property type="match status" value="1"/>
</dbReference>
<accession>A0A382MG02</accession>
<dbReference type="GO" id="GO:0006364">
    <property type="term" value="P:rRNA processing"/>
    <property type="evidence" value="ECO:0007669"/>
    <property type="project" value="UniProtKB-KW"/>
</dbReference>
<dbReference type="InterPro" id="IPR009000">
    <property type="entry name" value="Transl_B-barrel_sf"/>
</dbReference>
<evidence type="ECO:0000259" key="5">
    <source>
        <dbReference type="Pfam" id="PF01782"/>
    </source>
</evidence>
<dbReference type="Pfam" id="PF01782">
    <property type="entry name" value="RimM"/>
    <property type="match status" value="1"/>
</dbReference>
<dbReference type="AlphaFoldDB" id="A0A382MG02"/>
<dbReference type="SUPFAM" id="SSF50447">
    <property type="entry name" value="Translation proteins"/>
    <property type="match status" value="1"/>
</dbReference>
<evidence type="ECO:0000256" key="4">
    <source>
        <dbReference type="ARBA" id="ARBA00023186"/>
    </source>
</evidence>
<dbReference type="InterPro" id="IPR011961">
    <property type="entry name" value="RimM"/>
</dbReference>
<evidence type="ECO:0000256" key="2">
    <source>
        <dbReference type="ARBA" id="ARBA00022517"/>
    </source>
</evidence>
<keyword evidence="4" id="KW-0143">Chaperone</keyword>
<dbReference type="PANTHER" id="PTHR33692:SF1">
    <property type="entry name" value="RIBOSOME MATURATION FACTOR RIMM"/>
    <property type="match status" value="1"/>
</dbReference>
<sequence length="122" mass="13733">MNTEWVTIGQIRKPHGLHGYLRAEALSDVPERFEGLSQVWLELSDGYREARPIDKCTIERRGLLVKFEGIDTPEAANRLCGAYIQVPFKDTAPLPEGQFYVFDLVGGQVVTENGRDVGQIRD</sequence>
<evidence type="ECO:0000313" key="6">
    <source>
        <dbReference type="EMBL" id="SVC46677.1"/>
    </source>
</evidence>
<keyword evidence="3" id="KW-0698">rRNA processing</keyword>
<organism evidence="6">
    <name type="scientific">marine metagenome</name>
    <dbReference type="NCBI Taxonomy" id="408172"/>
    <lineage>
        <taxon>unclassified sequences</taxon>
        <taxon>metagenomes</taxon>
        <taxon>ecological metagenomes</taxon>
    </lineage>
</organism>
<gene>
    <name evidence="6" type="ORF">METZ01_LOCUS299531</name>
</gene>
<evidence type="ECO:0000256" key="3">
    <source>
        <dbReference type="ARBA" id="ARBA00022552"/>
    </source>
</evidence>
<dbReference type="InterPro" id="IPR002676">
    <property type="entry name" value="RimM_N"/>
</dbReference>
<proteinExistence type="predicted"/>
<dbReference type="GO" id="GO:0043022">
    <property type="term" value="F:ribosome binding"/>
    <property type="evidence" value="ECO:0007669"/>
    <property type="project" value="InterPro"/>
</dbReference>
<dbReference type="Gene3D" id="2.40.30.60">
    <property type="entry name" value="RimM"/>
    <property type="match status" value="1"/>
</dbReference>
<evidence type="ECO:0000256" key="1">
    <source>
        <dbReference type="ARBA" id="ARBA00022490"/>
    </source>
</evidence>
<feature type="domain" description="RimM N-terminal" evidence="5">
    <location>
        <begin position="7"/>
        <end position="87"/>
    </location>
</feature>
<keyword evidence="2" id="KW-0690">Ribosome biogenesis</keyword>
<dbReference type="InterPro" id="IPR036976">
    <property type="entry name" value="RimM_N_sf"/>
</dbReference>
<dbReference type="PANTHER" id="PTHR33692">
    <property type="entry name" value="RIBOSOME MATURATION FACTOR RIMM"/>
    <property type="match status" value="1"/>
</dbReference>
<protein>
    <recommendedName>
        <fullName evidence="5">RimM N-terminal domain-containing protein</fullName>
    </recommendedName>
</protein>
<dbReference type="GO" id="GO:0005840">
    <property type="term" value="C:ribosome"/>
    <property type="evidence" value="ECO:0007669"/>
    <property type="project" value="InterPro"/>
</dbReference>
<name>A0A382MG02_9ZZZZ</name>
<feature type="non-terminal residue" evidence="6">
    <location>
        <position position="122"/>
    </location>
</feature>
<keyword evidence="1" id="KW-0963">Cytoplasm</keyword>